<dbReference type="RefSeq" id="WP_011714751.1">
    <property type="nucleotide sequence ID" value="NC_008576.1"/>
</dbReference>
<reference evidence="1 2" key="2">
    <citation type="journal article" date="2012" name="Int. J. Syst. Evol. Microbiol.">
        <title>Magnetococcus marinus gen. nov., sp. nov., a marine, magnetotactic bacterium that represents a novel lineage (Magnetococcaceae fam. nov.; Magnetococcales ord. nov.) at the base of the Alphaproteobacteria.</title>
        <authorList>
            <person name="Bazylinski D.A."/>
            <person name="Williams T.J."/>
            <person name="Lefevre C.T."/>
            <person name="Berg R.J."/>
            <person name="Zhang C.L."/>
            <person name="Bowser S.S."/>
            <person name="Dean A.J."/>
            <person name="Beveridge T.J."/>
        </authorList>
    </citation>
    <scope>NUCLEOTIDE SEQUENCE [LARGE SCALE GENOMIC DNA]</scope>
    <source>
        <strain evidence="2">ATCC BAA-1437 / JCM 17883 / MC-1</strain>
    </source>
</reference>
<dbReference type="SUPFAM" id="SSF69754">
    <property type="entry name" value="Ribosome binding protein Y (YfiA homologue)"/>
    <property type="match status" value="1"/>
</dbReference>
<evidence type="ECO:0000313" key="2">
    <source>
        <dbReference type="Proteomes" id="UP000002586"/>
    </source>
</evidence>
<dbReference type="GO" id="GO:0005840">
    <property type="term" value="C:ribosome"/>
    <property type="evidence" value="ECO:0007669"/>
    <property type="project" value="UniProtKB-KW"/>
</dbReference>
<gene>
    <name evidence="1" type="ordered locus">Mmc1_3198</name>
</gene>
<accession>A0LCJ5</accession>
<keyword evidence="2" id="KW-1185">Reference proteome</keyword>
<sequence>MELKLEGRQMDIGNELRDRITTRLQTLDQRFGPITHARVSIERKSHNNEQRAEVKTVINVPGNTISSTKEAATVIPAVNEALDTLTMELQTWAEKNKKSHTRP</sequence>
<dbReference type="HOGENOM" id="CLU_2260346_0_0_5"/>
<keyword evidence="1" id="KW-0689">Ribosomal protein</keyword>
<dbReference type="Pfam" id="PF02482">
    <property type="entry name" value="Ribosomal_S30AE"/>
    <property type="match status" value="1"/>
</dbReference>
<dbReference type="InterPro" id="IPR003489">
    <property type="entry name" value="RHF/RaiA"/>
</dbReference>
<dbReference type="OrthoDB" id="9794975at2"/>
<dbReference type="EMBL" id="CP000471">
    <property type="protein sequence ID" value="ABK45688.1"/>
    <property type="molecule type" value="Genomic_DNA"/>
</dbReference>
<dbReference type="STRING" id="156889.Mmc1_3198"/>
<name>A0LCJ5_MAGMM</name>
<organism evidence="1 2">
    <name type="scientific">Magnetococcus marinus (strain ATCC BAA-1437 / JCM 17883 / MC-1)</name>
    <dbReference type="NCBI Taxonomy" id="156889"/>
    <lineage>
        <taxon>Bacteria</taxon>
        <taxon>Pseudomonadati</taxon>
        <taxon>Pseudomonadota</taxon>
        <taxon>Magnetococcia</taxon>
        <taxon>Magnetococcales</taxon>
        <taxon>Magnetococcaceae</taxon>
        <taxon>Magnetococcus</taxon>
    </lineage>
</organism>
<dbReference type="KEGG" id="mgm:Mmc1_3198"/>
<evidence type="ECO:0000313" key="1">
    <source>
        <dbReference type="EMBL" id="ABK45688.1"/>
    </source>
</evidence>
<dbReference type="InterPro" id="IPR036567">
    <property type="entry name" value="RHF-like"/>
</dbReference>
<protein>
    <submittedName>
        <fullName evidence="1">Putative sigma 54 modulation protein/ribosomal protein S30EA</fullName>
    </submittedName>
</protein>
<proteinExistence type="predicted"/>
<dbReference type="NCBIfam" id="TIGR00741">
    <property type="entry name" value="yfiA"/>
    <property type="match status" value="1"/>
</dbReference>
<dbReference type="eggNOG" id="COG1278">
    <property type="taxonomic scope" value="Bacteria"/>
</dbReference>
<reference evidence="2" key="1">
    <citation type="journal article" date="2009" name="Appl. Environ. Microbiol.">
        <title>Complete genome sequence of the chemolithoautotrophic marine magnetotactic coccus strain MC-1.</title>
        <authorList>
            <person name="Schubbe S."/>
            <person name="Williams T.J."/>
            <person name="Xie G."/>
            <person name="Kiss H.E."/>
            <person name="Brettin T.S."/>
            <person name="Martinez D."/>
            <person name="Ross C.A."/>
            <person name="Schuler D."/>
            <person name="Cox B.L."/>
            <person name="Nealson K.H."/>
            <person name="Bazylinski D.A."/>
        </authorList>
    </citation>
    <scope>NUCLEOTIDE SEQUENCE [LARGE SCALE GENOMIC DNA]</scope>
    <source>
        <strain evidence="2">ATCC BAA-1437 / JCM 17883 / MC-1</strain>
    </source>
</reference>
<dbReference type="AlphaFoldDB" id="A0LCJ5"/>
<keyword evidence="1" id="KW-0687">Ribonucleoprotein</keyword>
<dbReference type="Gene3D" id="3.30.160.100">
    <property type="entry name" value="Ribosome hibernation promotion factor-like"/>
    <property type="match status" value="1"/>
</dbReference>
<dbReference type="Proteomes" id="UP000002586">
    <property type="component" value="Chromosome"/>
</dbReference>